<accession>A0AAW9MZ69</accession>
<evidence type="ECO:0000313" key="2">
    <source>
        <dbReference type="Proteomes" id="UP001357733"/>
    </source>
</evidence>
<dbReference type="AlphaFoldDB" id="A0AAW9MZ69"/>
<dbReference type="PANTHER" id="PTHR30032:SF8">
    <property type="entry name" value="GERMINATION-SPECIFIC N-ACETYLMURAMOYL-L-ALANINE AMIDASE"/>
    <property type="match status" value="1"/>
</dbReference>
<dbReference type="Proteomes" id="UP001357733">
    <property type="component" value="Unassembled WGS sequence"/>
</dbReference>
<evidence type="ECO:0000313" key="1">
    <source>
        <dbReference type="EMBL" id="MEB3429817.1"/>
    </source>
</evidence>
<name>A0AAW9MZ69_9FIRM</name>
<comment type="caution">
    <text evidence="1">The sequence shown here is derived from an EMBL/GenBank/DDBJ whole genome shotgun (WGS) entry which is preliminary data.</text>
</comment>
<proteinExistence type="predicted"/>
<gene>
    <name evidence="1" type="ORF">VLK81_07330</name>
</gene>
<dbReference type="RefSeq" id="WP_324619975.1">
    <property type="nucleotide sequence ID" value="NZ_JAYKOT010000003.1"/>
</dbReference>
<protein>
    <submittedName>
        <fullName evidence="1">Cell wall-binding repeat-containing protein</fullName>
    </submittedName>
</protein>
<dbReference type="PANTHER" id="PTHR30032">
    <property type="entry name" value="N-ACETYLMURAMOYL-L-ALANINE AMIDASE-RELATED"/>
    <property type="match status" value="1"/>
</dbReference>
<dbReference type="InterPro" id="IPR051922">
    <property type="entry name" value="Bact_Sporulation_Assoc"/>
</dbReference>
<reference evidence="1 2" key="1">
    <citation type="submission" date="2024-01" db="EMBL/GenBank/DDBJ databases">
        <title>Complete genome sequence of Citroniella saccharovorans strain M6.X9, isolated from human fecal sample.</title>
        <authorList>
            <person name="Cheng G."/>
            <person name="Westerholm M."/>
            <person name="Schnurer A."/>
        </authorList>
    </citation>
    <scope>NUCLEOTIDE SEQUENCE [LARGE SCALE GENOMIC DNA]</scope>
    <source>
        <strain evidence="1 2">DSM 29873</strain>
    </source>
</reference>
<dbReference type="Gene3D" id="3.40.50.12090">
    <property type="match status" value="2"/>
</dbReference>
<dbReference type="InterPro" id="IPR007253">
    <property type="entry name" value="Cell_wall-bd_2"/>
</dbReference>
<dbReference type="Pfam" id="PF04122">
    <property type="entry name" value="CW_binding_2"/>
    <property type="match status" value="3"/>
</dbReference>
<sequence>MKNSKKYLFFILSFIFLAFIPTTYQAKELIRVSGSDRFQTALEISRKNIEKSERVIVVSGDSFPDAVSSSALSAENEYPILLTKKDRIDNDLLNEIKRVEAKEILIIGGENSISKSVENELSKVAKTKRISGRDRYETSILVFEYKKELNPNSTKIFFASGKNFADALVAAPLIYNEGSIILYDDGCGIDLKKYSPSLIFGGKNSIPGFDEIKRIAGSDRYETSLEIAREFNSKNIVIASGENFPDALSGALVAKKKKCTNCLGYER</sequence>
<organism evidence="1 2">
    <name type="scientific">Citroniella saccharovorans</name>
    <dbReference type="NCBI Taxonomy" id="2053367"/>
    <lineage>
        <taxon>Bacteria</taxon>
        <taxon>Bacillati</taxon>
        <taxon>Bacillota</taxon>
        <taxon>Tissierellia</taxon>
        <taxon>Tissierellales</taxon>
        <taxon>Peptoniphilaceae</taxon>
        <taxon>Citroniella</taxon>
    </lineage>
</organism>
<keyword evidence="2" id="KW-1185">Reference proteome</keyword>
<dbReference type="EMBL" id="JAYKOT010000003">
    <property type="protein sequence ID" value="MEB3429817.1"/>
    <property type="molecule type" value="Genomic_DNA"/>
</dbReference>